<dbReference type="AlphaFoldDB" id="A0A0E9Q5U3"/>
<proteinExistence type="predicted"/>
<reference evidence="1" key="2">
    <citation type="journal article" date="2015" name="Fish Shellfish Immunol.">
        <title>Early steps in the European eel (Anguilla anguilla)-Vibrio vulnificus interaction in the gills: Role of the RtxA13 toxin.</title>
        <authorList>
            <person name="Callol A."/>
            <person name="Pajuelo D."/>
            <person name="Ebbesson L."/>
            <person name="Teles M."/>
            <person name="MacKenzie S."/>
            <person name="Amaro C."/>
        </authorList>
    </citation>
    <scope>NUCLEOTIDE SEQUENCE</scope>
</reference>
<name>A0A0E9Q5U3_ANGAN</name>
<accession>A0A0E9Q5U3</accession>
<protein>
    <submittedName>
        <fullName evidence="1">Uncharacterized protein</fullName>
    </submittedName>
</protein>
<reference evidence="1" key="1">
    <citation type="submission" date="2014-11" db="EMBL/GenBank/DDBJ databases">
        <authorList>
            <person name="Amaro Gonzalez C."/>
        </authorList>
    </citation>
    <scope>NUCLEOTIDE SEQUENCE</scope>
</reference>
<dbReference type="EMBL" id="GBXM01096695">
    <property type="protein sequence ID" value="JAH11882.1"/>
    <property type="molecule type" value="Transcribed_RNA"/>
</dbReference>
<organism evidence="1">
    <name type="scientific">Anguilla anguilla</name>
    <name type="common">European freshwater eel</name>
    <name type="synonym">Muraena anguilla</name>
    <dbReference type="NCBI Taxonomy" id="7936"/>
    <lineage>
        <taxon>Eukaryota</taxon>
        <taxon>Metazoa</taxon>
        <taxon>Chordata</taxon>
        <taxon>Craniata</taxon>
        <taxon>Vertebrata</taxon>
        <taxon>Euteleostomi</taxon>
        <taxon>Actinopterygii</taxon>
        <taxon>Neopterygii</taxon>
        <taxon>Teleostei</taxon>
        <taxon>Anguilliformes</taxon>
        <taxon>Anguillidae</taxon>
        <taxon>Anguilla</taxon>
    </lineage>
</organism>
<evidence type="ECO:0000313" key="1">
    <source>
        <dbReference type="EMBL" id="JAH11882.1"/>
    </source>
</evidence>
<sequence>MVEKFIGLIKTRLSILDDCCNASYLESHPFRLSFATRVLRVAWEILNDWHVRPQRFFEDDHG</sequence>